<evidence type="ECO:0000259" key="8">
    <source>
        <dbReference type="PROSITE" id="PS51007"/>
    </source>
</evidence>
<dbReference type="Pfam" id="PF13442">
    <property type="entry name" value="Cytochrome_CBB3"/>
    <property type="match status" value="1"/>
</dbReference>
<dbReference type="PANTHER" id="PTHR40942:SF2">
    <property type="entry name" value="CYTOCHROME-RELATED"/>
    <property type="match status" value="1"/>
</dbReference>
<dbReference type="Gene3D" id="1.10.760.10">
    <property type="entry name" value="Cytochrome c-like domain"/>
    <property type="match status" value="1"/>
</dbReference>
<keyword evidence="7" id="KW-0732">Signal</keyword>
<feature type="signal peptide" evidence="7">
    <location>
        <begin position="1"/>
        <end position="22"/>
    </location>
</feature>
<proteinExistence type="predicted"/>
<dbReference type="GO" id="GO:0009055">
    <property type="term" value="F:electron transfer activity"/>
    <property type="evidence" value="ECO:0007669"/>
    <property type="project" value="InterPro"/>
</dbReference>
<dbReference type="AlphaFoldDB" id="A0A9X3EDS0"/>
<feature type="chain" id="PRO_5040944737" evidence="7">
    <location>
        <begin position="23"/>
        <end position="100"/>
    </location>
</feature>
<dbReference type="PROSITE" id="PS51007">
    <property type="entry name" value="CYTC"/>
    <property type="match status" value="1"/>
</dbReference>
<dbReference type="GO" id="GO:0005506">
    <property type="term" value="F:iron ion binding"/>
    <property type="evidence" value="ECO:0007669"/>
    <property type="project" value="InterPro"/>
</dbReference>
<dbReference type="InterPro" id="IPR036909">
    <property type="entry name" value="Cyt_c-like_dom_sf"/>
</dbReference>
<gene>
    <name evidence="9" type="ORF">OUO13_10830</name>
</gene>
<dbReference type="PRINTS" id="PR00607">
    <property type="entry name" value="CYTCHROMECIE"/>
</dbReference>
<dbReference type="RefSeq" id="WP_283173897.1">
    <property type="nucleotide sequence ID" value="NZ_JAPNOA010000028.1"/>
</dbReference>
<evidence type="ECO:0000256" key="5">
    <source>
        <dbReference type="ARBA" id="ARBA00023004"/>
    </source>
</evidence>
<keyword evidence="5 6" id="KW-0408">Iron</keyword>
<protein>
    <submittedName>
        <fullName evidence="9">C-type cytochrome</fullName>
    </submittedName>
</protein>
<evidence type="ECO:0000256" key="7">
    <source>
        <dbReference type="SAM" id="SignalP"/>
    </source>
</evidence>
<keyword evidence="4" id="KW-0249">Electron transport</keyword>
<dbReference type="SUPFAM" id="SSF46626">
    <property type="entry name" value="Cytochrome c"/>
    <property type="match status" value="1"/>
</dbReference>
<evidence type="ECO:0000256" key="6">
    <source>
        <dbReference type="PROSITE-ProRule" id="PRU00433"/>
    </source>
</evidence>
<evidence type="ECO:0000256" key="3">
    <source>
        <dbReference type="ARBA" id="ARBA00022723"/>
    </source>
</evidence>
<evidence type="ECO:0000256" key="2">
    <source>
        <dbReference type="ARBA" id="ARBA00022617"/>
    </source>
</evidence>
<keyword evidence="1" id="KW-0813">Transport</keyword>
<keyword evidence="3 6" id="KW-0479">Metal-binding</keyword>
<keyword evidence="10" id="KW-1185">Reference proteome</keyword>
<sequence>MTKTLALMAAMAAATLSLNANAIDAEAKFNQACVFCHAQGVAGAPKAFDAAAWAPRLEKGMDTLVGSVTNGLNAMPKGGMCNDCTADDYKALITYMSTAK</sequence>
<dbReference type="InterPro" id="IPR009056">
    <property type="entry name" value="Cyt_c-like_dom"/>
</dbReference>
<dbReference type="GO" id="GO:0020037">
    <property type="term" value="F:heme binding"/>
    <property type="evidence" value="ECO:0007669"/>
    <property type="project" value="InterPro"/>
</dbReference>
<evidence type="ECO:0000313" key="10">
    <source>
        <dbReference type="Proteomes" id="UP001150830"/>
    </source>
</evidence>
<dbReference type="PANTHER" id="PTHR40942">
    <property type="match status" value="1"/>
</dbReference>
<comment type="caution">
    <text evidence="9">The sequence shown here is derived from an EMBL/GenBank/DDBJ whole genome shotgun (WGS) entry which is preliminary data.</text>
</comment>
<accession>A0A9X3EDS0</accession>
<dbReference type="Proteomes" id="UP001150830">
    <property type="component" value="Unassembled WGS sequence"/>
</dbReference>
<keyword evidence="2 6" id="KW-0349">Heme</keyword>
<dbReference type="InterPro" id="IPR002323">
    <property type="entry name" value="Cyt_CIE"/>
</dbReference>
<name>A0A9X3EDS0_9GAMM</name>
<feature type="domain" description="Cytochrome c" evidence="8">
    <location>
        <begin position="20"/>
        <end position="100"/>
    </location>
</feature>
<dbReference type="EMBL" id="JAPNOA010000028">
    <property type="protein sequence ID" value="MCY0965684.1"/>
    <property type="molecule type" value="Genomic_DNA"/>
</dbReference>
<evidence type="ECO:0000256" key="4">
    <source>
        <dbReference type="ARBA" id="ARBA00022982"/>
    </source>
</evidence>
<evidence type="ECO:0000313" key="9">
    <source>
        <dbReference type="EMBL" id="MCY0965684.1"/>
    </source>
</evidence>
<reference evidence="9" key="1">
    <citation type="submission" date="2022-11" db="EMBL/GenBank/DDBJ databases">
        <title>Parathalassolutuus dongxingensis gen. nov., sp. nov., a novel member of family Oceanospirillaceae isolated from a coastal shrimp pond in Guangxi, China.</title>
        <authorList>
            <person name="Chen H."/>
        </authorList>
    </citation>
    <scope>NUCLEOTIDE SEQUENCE</scope>
    <source>
        <strain evidence="9">G-43</strain>
    </source>
</reference>
<evidence type="ECO:0000256" key="1">
    <source>
        <dbReference type="ARBA" id="ARBA00022448"/>
    </source>
</evidence>
<organism evidence="9 10">
    <name type="scientific">Parathalassolituus penaei</name>
    <dbReference type="NCBI Taxonomy" id="2997323"/>
    <lineage>
        <taxon>Bacteria</taxon>
        <taxon>Pseudomonadati</taxon>
        <taxon>Pseudomonadota</taxon>
        <taxon>Gammaproteobacteria</taxon>
        <taxon>Oceanospirillales</taxon>
        <taxon>Oceanospirillaceae</taxon>
        <taxon>Parathalassolituus</taxon>
    </lineage>
</organism>